<proteinExistence type="predicted"/>
<gene>
    <name evidence="1" type="ORF">RPERSI_LOCUS1793</name>
</gene>
<evidence type="ECO:0000313" key="2">
    <source>
        <dbReference type="Proteomes" id="UP000789920"/>
    </source>
</evidence>
<dbReference type="EMBL" id="CAJVQC010001786">
    <property type="protein sequence ID" value="CAG8500400.1"/>
    <property type="molecule type" value="Genomic_DNA"/>
</dbReference>
<comment type="caution">
    <text evidence="1">The sequence shown here is derived from an EMBL/GenBank/DDBJ whole genome shotgun (WGS) entry which is preliminary data.</text>
</comment>
<evidence type="ECO:0000313" key="1">
    <source>
        <dbReference type="EMBL" id="CAG8500400.1"/>
    </source>
</evidence>
<reference evidence="1" key="1">
    <citation type="submission" date="2021-06" db="EMBL/GenBank/DDBJ databases">
        <authorList>
            <person name="Kallberg Y."/>
            <person name="Tangrot J."/>
            <person name="Rosling A."/>
        </authorList>
    </citation>
    <scope>NUCLEOTIDE SEQUENCE</scope>
    <source>
        <strain evidence="1">MA461A</strain>
    </source>
</reference>
<keyword evidence="2" id="KW-1185">Reference proteome</keyword>
<dbReference type="Proteomes" id="UP000789920">
    <property type="component" value="Unassembled WGS sequence"/>
</dbReference>
<sequence length="517" mass="59407">MFEAQSSYNNFDEHMNYEISSRSENDDGFALPSIKYVTDILPVFENTYEGISGSVYEGASGSIYGVSEGVYKYVSGSVYEGVIGSIYEDMSGSIYKGVNESIYEDINRSIYKGVSESVEDNIFDDFENEPITKSVKNNISEGGNSEDEFKNSPLREIHIGQTFTSFEVLEQCLKHYLTRMRFKTKIVDPMKNQEWKSAYIDCEFLLNVSYQKCPNLVFVNKFNEKHTHNLSKSESLQQFLPSFQKILEQTKLATGNLQPKVQEYCDHVLYLTKECWAYVFTKRKFSANTHSTQCIENEAKYTKLQEFWNMNPTASLLNVSNMIFKNIDDMYKKYLTQNSLVLQQKQILEKDDYEKLQILLNMALENCTESQLIPFRWYSGEGLLIFDTSQELSIQVIKDNNRPLQTETFQVLEKIRGQEINNRDAIKSDSKKATYSRGLELCKKALDMAMMSSSNGVLKEFMISNPIQYKDKGHPSSKRYLLAIENHGTKNACSNNQNETVSGSMKKNKHQCALCRS</sequence>
<protein>
    <submittedName>
        <fullName evidence="1">16358_t:CDS:1</fullName>
    </submittedName>
</protein>
<name>A0ACA9L1C0_9GLOM</name>
<accession>A0ACA9L1C0</accession>
<organism evidence="1 2">
    <name type="scientific">Racocetra persica</name>
    <dbReference type="NCBI Taxonomy" id="160502"/>
    <lineage>
        <taxon>Eukaryota</taxon>
        <taxon>Fungi</taxon>
        <taxon>Fungi incertae sedis</taxon>
        <taxon>Mucoromycota</taxon>
        <taxon>Glomeromycotina</taxon>
        <taxon>Glomeromycetes</taxon>
        <taxon>Diversisporales</taxon>
        <taxon>Gigasporaceae</taxon>
        <taxon>Racocetra</taxon>
    </lineage>
</organism>